<reference evidence="1 2" key="1">
    <citation type="submission" date="2017-04" db="EMBL/GenBank/DDBJ databases">
        <title>Comparative genome analysis of Subtercola boreus.</title>
        <authorList>
            <person name="Cho Y.-J."/>
            <person name="Cho A."/>
            <person name="Kim O.-S."/>
            <person name="Lee J.-I."/>
        </authorList>
    </citation>
    <scope>NUCLEOTIDE SEQUENCE [LARGE SCALE GENOMIC DNA]</scope>
    <source>
        <strain evidence="1 2">P28004</strain>
    </source>
</reference>
<protein>
    <submittedName>
        <fullName evidence="1">Uncharacterized protein</fullName>
    </submittedName>
</protein>
<accession>A0A3E0W766</accession>
<dbReference type="Proteomes" id="UP000257080">
    <property type="component" value="Unassembled WGS sequence"/>
</dbReference>
<comment type="caution">
    <text evidence="1">The sequence shown here is derived from an EMBL/GenBank/DDBJ whole genome shotgun (WGS) entry which is preliminary data.</text>
</comment>
<evidence type="ECO:0000313" key="2">
    <source>
        <dbReference type="Proteomes" id="UP000257080"/>
    </source>
</evidence>
<evidence type="ECO:0000313" key="1">
    <source>
        <dbReference type="EMBL" id="RFA24604.1"/>
    </source>
</evidence>
<name>A0A3E0W766_9MICO</name>
<dbReference type="EMBL" id="NBXE01000042">
    <property type="protein sequence ID" value="RFA24604.1"/>
    <property type="molecule type" value="Genomic_DNA"/>
</dbReference>
<dbReference type="AlphaFoldDB" id="A0A3E0W766"/>
<organism evidence="1 2">
    <name type="scientific">Subtercola boreus</name>
    <dbReference type="NCBI Taxonomy" id="120213"/>
    <lineage>
        <taxon>Bacteria</taxon>
        <taxon>Bacillati</taxon>
        <taxon>Actinomycetota</taxon>
        <taxon>Actinomycetes</taxon>
        <taxon>Micrococcales</taxon>
        <taxon>Microbacteriaceae</taxon>
        <taxon>Subtercola</taxon>
    </lineage>
</organism>
<sequence>MYEDPDATEKVVSDWAELITNDNQIVYGRNWFATGPKDLLYEMFRDYEKSGPQTSIPAVASLTTEESNLSLCSSITYNVVTDSLTGTDETSLAPYFDNYPGLKQLRTDIVRTATGAGLDKTTSADAYLASIFLTRYDSQIKDFCAAFS</sequence>
<gene>
    <name evidence="1" type="ORF">B7R25_16430</name>
</gene>
<proteinExistence type="predicted"/>